<evidence type="ECO:0008006" key="5">
    <source>
        <dbReference type="Google" id="ProtNLM"/>
    </source>
</evidence>
<evidence type="ECO:0000256" key="2">
    <source>
        <dbReference type="SAM" id="Phobius"/>
    </source>
</evidence>
<protein>
    <recommendedName>
        <fullName evidence="5">DUF4129 domain-containing protein</fullName>
    </recommendedName>
</protein>
<evidence type="ECO:0000313" key="4">
    <source>
        <dbReference type="Proteomes" id="UP000469430"/>
    </source>
</evidence>
<dbReference type="OrthoDB" id="8478645at2"/>
<keyword evidence="4" id="KW-1185">Reference proteome</keyword>
<feature type="compositionally biased region" description="Pro residues" evidence="1">
    <location>
        <begin position="12"/>
        <end position="21"/>
    </location>
</feature>
<keyword evidence="2" id="KW-1133">Transmembrane helix</keyword>
<comment type="caution">
    <text evidence="3">The sequence shown here is derived from an EMBL/GenBank/DDBJ whole genome shotgun (WGS) entry which is preliminary data.</text>
</comment>
<name>A0A6I4TRG4_9SPHN</name>
<keyword evidence="2" id="KW-0812">Transmembrane</keyword>
<dbReference type="RefSeq" id="WP_161389578.1">
    <property type="nucleotide sequence ID" value="NZ_JBHSCP010000001.1"/>
</dbReference>
<evidence type="ECO:0000313" key="3">
    <source>
        <dbReference type="EMBL" id="MXO97899.1"/>
    </source>
</evidence>
<organism evidence="3 4">
    <name type="scientific">Croceibacterium xixiisoli</name>
    <dbReference type="NCBI Taxonomy" id="1476466"/>
    <lineage>
        <taxon>Bacteria</taxon>
        <taxon>Pseudomonadati</taxon>
        <taxon>Pseudomonadota</taxon>
        <taxon>Alphaproteobacteria</taxon>
        <taxon>Sphingomonadales</taxon>
        <taxon>Erythrobacteraceae</taxon>
        <taxon>Croceibacterium</taxon>
    </lineage>
</organism>
<sequence length="199" mass="21896">MRANSDIQFAPIEPPKQEPPPEWLGKVMEWLEWLFTPLMELGKMIGVSAQAITWIAIGIVVLLVGLLLWRLLAPLTVRPPKDDAEEPAWVPDSAAASLLLEDADRLAAEGRYDEATHLLLRRSVSQIREARPDLLEPSSTAREIAVLPVLSEAARTGFGVIADRVERSLFALRTLSQDDWLAARDAYSAFALAAPAAHS</sequence>
<reference evidence="3 4" key="1">
    <citation type="submission" date="2019-12" db="EMBL/GenBank/DDBJ databases">
        <title>Genomic-based taxomic classification of the family Erythrobacteraceae.</title>
        <authorList>
            <person name="Xu L."/>
        </authorList>
    </citation>
    <scope>NUCLEOTIDE SEQUENCE [LARGE SCALE GENOMIC DNA]</scope>
    <source>
        <strain evidence="3 4">S36</strain>
    </source>
</reference>
<keyword evidence="2" id="KW-0472">Membrane</keyword>
<evidence type="ECO:0000256" key="1">
    <source>
        <dbReference type="SAM" id="MobiDB-lite"/>
    </source>
</evidence>
<dbReference type="EMBL" id="WTYJ01000001">
    <property type="protein sequence ID" value="MXO97899.1"/>
    <property type="molecule type" value="Genomic_DNA"/>
</dbReference>
<gene>
    <name evidence="3" type="ORF">GRI97_02705</name>
</gene>
<feature type="transmembrane region" description="Helical" evidence="2">
    <location>
        <begin position="51"/>
        <end position="72"/>
    </location>
</feature>
<proteinExistence type="predicted"/>
<dbReference type="Proteomes" id="UP000469430">
    <property type="component" value="Unassembled WGS sequence"/>
</dbReference>
<dbReference type="AlphaFoldDB" id="A0A6I4TRG4"/>
<accession>A0A6I4TRG4</accession>
<feature type="region of interest" description="Disordered" evidence="1">
    <location>
        <begin position="1"/>
        <end position="21"/>
    </location>
</feature>